<evidence type="ECO:0000313" key="3">
    <source>
        <dbReference type="Proteomes" id="UP000005240"/>
    </source>
</evidence>
<protein>
    <submittedName>
        <fullName evidence="1 2">Uncharacterized protein</fullName>
    </submittedName>
</protein>
<dbReference type="OrthoDB" id="2495409at2759"/>
<reference evidence="2 3" key="3">
    <citation type="journal article" date="2017" name="G3 (Bethesda)">
        <title>Comparative analysis highlights variable genome content of wheat rusts and divergence of the mating loci.</title>
        <authorList>
            <person name="Cuomo C.A."/>
            <person name="Bakkeren G."/>
            <person name="Khalil H.B."/>
            <person name="Panwar V."/>
            <person name="Joly D."/>
            <person name="Linning R."/>
            <person name="Sakthikumar S."/>
            <person name="Song X."/>
            <person name="Adiconis X."/>
            <person name="Fan L."/>
            <person name="Goldberg J.M."/>
            <person name="Levin J.Z."/>
            <person name="Young S."/>
            <person name="Zeng Q."/>
            <person name="Anikster Y."/>
            <person name="Bruce M."/>
            <person name="Wang M."/>
            <person name="Yin C."/>
            <person name="McCallum B."/>
            <person name="Szabo L.J."/>
            <person name="Hulbert S."/>
            <person name="Chen X."/>
            <person name="Fellers J.P."/>
        </authorList>
    </citation>
    <scope>NUCLEOTIDE SEQUENCE</scope>
    <source>
        <strain evidence="3">Isolate 1-1 / race 1 (BBBD)</strain>
        <strain evidence="2">isolate 1-1 / race 1 (BBBD)</strain>
    </source>
</reference>
<reference evidence="2" key="4">
    <citation type="submission" date="2025-05" db="UniProtKB">
        <authorList>
            <consortium name="EnsemblFungi"/>
        </authorList>
    </citation>
    <scope>IDENTIFICATION</scope>
    <source>
        <strain evidence="2">isolate 1-1 / race 1 (BBBD)</strain>
    </source>
</reference>
<keyword evidence="3" id="KW-1185">Reference proteome</keyword>
<organism evidence="1">
    <name type="scientific">Puccinia triticina (isolate 1-1 / race 1 (BBBD))</name>
    <name type="common">Brown leaf rust fungus</name>
    <dbReference type="NCBI Taxonomy" id="630390"/>
    <lineage>
        <taxon>Eukaryota</taxon>
        <taxon>Fungi</taxon>
        <taxon>Dikarya</taxon>
        <taxon>Basidiomycota</taxon>
        <taxon>Pucciniomycotina</taxon>
        <taxon>Pucciniomycetes</taxon>
        <taxon>Pucciniales</taxon>
        <taxon>Pucciniaceae</taxon>
        <taxon>Puccinia</taxon>
    </lineage>
</organism>
<dbReference type="EnsemblFungi" id="PTTG_29214-t43_1">
    <property type="protein sequence ID" value="PTTG_29214-t43_1-p1"/>
    <property type="gene ID" value="PTTG_29214"/>
</dbReference>
<dbReference type="VEuPathDB" id="FungiDB:PTTG_29214"/>
<sequence>MSRKTYDYRLNGRQSRSIRVHNKQMSAWLPSSNSAFCQSVYDFIKLLINNELSISVPDDQLSTAQALRKDQLKDQTSFLNCDLSSYKPECAGKKKSISTKYKVIFLYDLKQVNLTHNNFDYTQDAICNWNTTFIELLCKHWTYAESQNAFSAYPINVDDIDLEKLYGVILRWFNGKKVRFSQKKHLDPAKTRNQRRNWQTRTVLMNRRVASLKLLGISAECCKPFEEPFCHSDTEELEDATLRKVNLPWRSPALAALCNAADKMTLQRTCPAKIDRRLLETRRLPATKSLKQAKVPMNLPGDSYDPEFMKSLSEHEQKDLTRTPPSGLAEFYCKIVRDHPDIFNPTQFPLL</sequence>
<evidence type="ECO:0000313" key="1">
    <source>
        <dbReference type="EMBL" id="OAV87962.1"/>
    </source>
</evidence>
<accession>A0A180G6G3</accession>
<name>A0A180G6G3_PUCT1</name>
<proteinExistence type="predicted"/>
<gene>
    <name evidence="1" type="ORF">PTTG_29214</name>
</gene>
<evidence type="ECO:0000313" key="2">
    <source>
        <dbReference type="EnsemblFungi" id="PTTG_29214-t43_1-p1"/>
    </source>
</evidence>
<reference evidence="1" key="1">
    <citation type="submission" date="2009-11" db="EMBL/GenBank/DDBJ databases">
        <authorList>
            <consortium name="The Broad Institute Genome Sequencing Platform"/>
            <person name="Ward D."/>
            <person name="Feldgarden M."/>
            <person name="Earl A."/>
            <person name="Young S.K."/>
            <person name="Zeng Q."/>
            <person name="Koehrsen M."/>
            <person name="Alvarado L."/>
            <person name="Berlin A."/>
            <person name="Bochicchio J."/>
            <person name="Borenstein D."/>
            <person name="Chapman S.B."/>
            <person name="Chen Z."/>
            <person name="Engels R."/>
            <person name="Freedman E."/>
            <person name="Gellesch M."/>
            <person name="Goldberg J."/>
            <person name="Griggs A."/>
            <person name="Gujja S."/>
            <person name="Heilman E."/>
            <person name="Heiman D."/>
            <person name="Hepburn T."/>
            <person name="Howarth C."/>
            <person name="Jen D."/>
            <person name="Larson L."/>
            <person name="Lewis B."/>
            <person name="Mehta T."/>
            <person name="Park D."/>
            <person name="Pearson M."/>
            <person name="Roberts A."/>
            <person name="Saif S."/>
            <person name="Shea T."/>
            <person name="Shenoy N."/>
            <person name="Sisk P."/>
            <person name="Stolte C."/>
            <person name="Sykes S."/>
            <person name="Thomson T."/>
            <person name="Walk T."/>
            <person name="White J."/>
            <person name="Yandava C."/>
            <person name="Izard J."/>
            <person name="Baranova O.V."/>
            <person name="Blanton J.M."/>
            <person name="Tanner A.C."/>
            <person name="Dewhirst F.E."/>
            <person name="Haas B."/>
            <person name="Nusbaum C."/>
            <person name="Birren B."/>
        </authorList>
    </citation>
    <scope>NUCLEOTIDE SEQUENCE [LARGE SCALE GENOMIC DNA]</scope>
    <source>
        <strain evidence="1">1-1 BBBD Race 1</strain>
    </source>
</reference>
<reference evidence="1" key="2">
    <citation type="submission" date="2016-05" db="EMBL/GenBank/DDBJ databases">
        <title>Comparative analysis highlights variable genome content of wheat rusts and divergence of the mating loci.</title>
        <authorList>
            <person name="Cuomo C.A."/>
            <person name="Bakkeren G."/>
            <person name="Szabo L."/>
            <person name="Khalil H."/>
            <person name="Joly D."/>
            <person name="Goldberg J."/>
            <person name="Young S."/>
            <person name="Zeng Q."/>
            <person name="Fellers J."/>
        </authorList>
    </citation>
    <scope>NUCLEOTIDE SEQUENCE [LARGE SCALE GENOMIC DNA]</scope>
    <source>
        <strain evidence="1">1-1 BBBD Race 1</strain>
    </source>
</reference>
<dbReference type="Proteomes" id="UP000005240">
    <property type="component" value="Unassembled WGS sequence"/>
</dbReference>
<dbReference type="EMBL" id="ADAS02000239">
    <property type="protein sequence ID" value="OAV87962.1"/>
    <property type="molecule type" value="Genomic_DNA"/>
</dbReference>
<dbReference type="AlphaFoldDB" id="A0A180G6G3"/>